<protein>
    <submittedName>
        <fullName evidence="2">MFS transporter</fullName>
    </submittedName>
</protein>
<feature type="transmembrane region" description="Helical" evidence="1">
    <location>
        <begin position="137"/>
        <end position="154"/>
    </location>
</feature>
<dbReference type="Proteomes" id="UP001595961">
    <property type="component" value="Unassembled WGS sequence"/>
</dbReference>
<evidence type="ECO:0000313" key="3">
    <source>
        <dbReference type="Proteomes" id="UP001595961"/>
    </source>
</evidence>
<dbReference type="RefSeq" id="WP_266150640.1">
    <property type="nucleotide sequence ID" value="NZ_CP064028.1"/>
</dbReference>
<evidence type="ECO:0000256" key="1">
    <source>
        <dbReference type="SAM" id="Phobius"/>
    </source>
</evidence>
<feature type="transmembrane region" description="Helical" evidence="1">
    <location>
        <begin position="12"/>
        <end position="34"/>
    </location>
</feature>
<dbReference type="SUPFAM" id="SSF103473">
    <property type="entry name" value="MFS general substrate transporter"/>
    <property type="match status" value="1"/>
</dbReference>
<feature type="transmembrane region" description="Helical" evidence="1">
    <location>
        <begin position="355"/>
        <end position="377"/>
    </location>
</feature>
<feature type="transmembrane region" description="Helical" evidence="1">
    <location>
        <begin position="326"/>
        <end position="349"/>
    </location>
</feature>
<accession>A0ABV9BYW1</accession>
<organism evidence="2 3">
    <name type="scientific">Dyella halodurans</name>
    <dbReference type="NCBI Taxonomy" id="1920171"/>
    <lineage>
        <taxon>Bacteria</taxon>
        <taxon>Pseudomonadati</taxon>
        <taxon>Pseudomonadota</taxon>
        <taxon>Gammaproteobacteria</taxon>
        <taxon>Lysobacterales</taxon>
        <taxon>Rhodanobacteraceae</taxon>
        <taxon>Dyella</taxon>
    </lineage>
</organism>
<keyword evidence="1" id="KW-0812">Transmembrane</keyword>
<evidence type="ECO:0000313" key="2">
    <source>
        <dbReference type="EMBL" id="MFC4525920.1"/>
    </source>
</evidence>
<sequence>MTTSASIDFRFSEITSALVVGCVALMVLGLQPALLGDLIEQQRISLEGVGLVAMGEIFALGVGVVLAEKWLPLHRIRLVAVLSSLYLVAVNLLTLRVHGDLACTAMRVAAGLGEASLFWITTVVLVRSRQPDRLSGIFLTMQTLAQALVALMLARLTMPFLGGQKGFVVLAVISALPLLLAARLPATVPPHEEATKPAVATLRGFFSLLVPFAHLSAVGTIWAYFEPLEKAAGVAASQANLLVALVLVMQIAGGGMAAVAVRHWRAPRVVAASAVAFAAIGVLMHLLAGHSVLVFTALCVAFGFLWLFQMPFHYRLAFDVDPQGRIAMLVPAAQLLGSGFGPLAASFFVRGENVQGIPLIASGFASCALLAVILVASRVFQGTGRGRTSPCEESPH</sequence>
<feature type="transmembrane region" description="Helical" evidence="1">
    <location>
        <begin position="104"/>
        <end position="125"/>
    </location>
</feature>
<reference evidence="3" key="1">
    <citation type="journal article" date="2019" name="Int. J. Syst. Evol. Microbiol.">
        <title>The Global Catalogue of Microorganisms (GCM) 10K type strain sequencing project: providing services to taxonomists for standard genome sequencing and annotation.</title>
        <authorList>
            <consortium name="The Broad Institute Genomics Platform"/>
            <consortium name="The Broad Institute Genome Sequencing Center for Infectious Disease"/>
            <person name="Wu L."/>
            <person name="Ma J."/>
        </authorList>
    </citation>
    <scope>NUCLEOTIDE SEQUENCE [LARGE SCALE GENOMIC DNA]</scope>
    <source>
        <strain evidence="3">CCM 4481</strain>
    </source>
</reference>
<feature type="transmembrane region" description="Helical" evidence="1">
    <location>
        <begin position="205"/>
        <end position="225"/>
    </location>
</feature>
<dbReference type="EMBL" id="JBHSGA010000008">
    <property type="protein sequence ID" value="MFC4525920.1"/>
    <property type="molecule type" value="Genomic_DNA"/>
</dbReference>
<name>A0ABV9BYW1_9GAMM</name>
<feature type="transmembrane region" description="Helical" evidence="1">
    <location>
        <begin position="268"/>
        <end position="287"/>
    </location>
</feature>
<feature type="transmembrane region" description="Helical" evidence="1">
    <location>
        <begin position="293"/>
        <end position="314"/>
    </location>
</feature>
<feature type="transmembrane region" description="Helical" evidence="1">
    <location>
        <begin position="78"/>
        <end position="98"/>
    </location>
</feature>
<dbReference type="InterPro" id="IPR036259">
    <property type="entry name" value="MFS_trans_sf"/>
</dbReference>
<comment type="caution">
    <text evidence="2">The sequence shown here is derived from an EMBL/GenBank/DDBJ whole genome shotgun (WGS) entry which is preliminary data.</text>
</comment>
<keyword evidence="3" id="KW-1185">Reference proteome</keyword>
<keyword evidence="1" id="KW-0472">Membrane</keyword>
<feature type="transmembrane region" description="Helical" evidence="1">
    <location>
        <begin position="237"/>
        <end position="261"/>
    </location>
</feature>
<keyword evidence="1" id="KW-1133">Transmembrane helix</keyword>
<gene>
    <name evidence="2" type="ORF">ACFO5W_04655</name>
</gene>
<proteinExistence type="predicted"/>
<dbReference type="Gene3D" id="1.20.1250.20">
    <property type="entry name" value="MFS general substrate transporter like domains"/>
    <property type="match status" value="1"/>
</dbReference>
<feature type="transmembrane region" description="Helical" evidence="1">
    <location>
        <begin position="166"/>
        <end position="184"/>
    </location>
</feature>
<feature type="transmembrane region" description="Helical" evidence="1">
    <location>
        <begin position="46"/>
        <end position="66"/>
    </location>
</feature>